<keyword evidence="1" id="KW-0472">Membrane</keyword>
<dbReference type="AlphaFoldDB" id="A0A010ZQT0"/>
<keyword evidence="5" id="KW-1185">Reference proteome</keyword>
<dbReference type="InterPro" id="IPR005330">
    <property type="entry name" value="MHYT_dom"/>
</dbReference>
<proteinExistence type="predicted"/>
<feature type="transmembrane region" description="Helical" evidence="1">
    <location>
        <begin position="110"/>
        <end position="135"/>
    </location>
</feature>
<accession>A0A010ZQT0</accession>
<protein>
    <submittedName>
        <fullName evidence="4">MHYT domain-containing protein</fullName>
    </submittedName>
</protein>
<dbReference type="EMBL" id="JFBT01000001">
    <property type="protein sequence ID" value="EXG79567.1"/>
    <property type="molecule type" value="Genomic_DNA"/>
</dbReference>
<feature type="compositionally biased region" description="Basic and acidic residues" evidence="2">
    <location>
        <begin position="386"/>
        <end position="396"/>
    </location>
</feature>
<feature type="compositionally biased region" description="Polar residues" evidence="2">
    <location>
        <begin position="263"/>
        <end position="284"/>
    </location>
</feature>
<feature type="domain" description="MHYT" evidence="3">
    <location>
        <begin position="9"/>
        <end position="200"/>
    </location>
</feature>
<dbReference type="PANTHER" id="PTHR35152">
    <property type="entry name" value="DOMAIN SIGNALLING PROTEIN, PUTATIVE (AFU_ORTHOLOGUE AFUA_5G11310)-RELATED"/>
    <property type="match status" value="1"/>
</dbReference>
<evidence type="ECO:0000313" key="5">
    <source>
        <dbReference type="Proteomes" id="UP000021053"/>
    </source>
</evidence>
<dbReference type="HOGENOM" id="CLU_695830_0_0_11"/>
<feature type="transmembrane region" description="Helical" evidence="1">
    <location>
        <begin position="172"/>
        <end position="193"/>
    </location>
</feature>
<gene>
    <name evidence="4" type="ORF">CryarDRAFT_0608</name>
</gene>
<sequence>MAEVHHFAYGWLVPALAYSVSVLGSLLGLVCMARSRQSRLPAKRYGWLALSAVSIGGTGIWMMHFLAMLGFAVDGSEVRFAVFPTLFSAFLAVVVVGIGLLILGTGELRLWRVLVGGVFAGLGVAGMHYTGMAAIRLDGTVGYDLKYVALSLVIAVVAASAALWFTVVARNLWLVTGAALIMGVAVNGMHYVGMAAAKVTLDDTHSSADGADVTTALPIIAGLAGVIVVVLLYSALSTPIDEEMRSAESRLGLAGGPGADSESFWTPKSTGQPQPSGPGSTTGSWADAPPAGRPQPWTPGTQPSSGPNYAGPNFGGPAPAGSVPGGADLPWRPGAAAPDGSAQWPGGAPAAGPAAAEDSRWAVLRQKPADQQTGNGPWADTGLADAARRRNASDSW</sequence>
<feature type="compositionally biased region" description="Low complexity" evidence="2">
    <location>
        <begin position="306"/>
        <end position="327"/>
    </location>
</feature>
<dbReference type="Proteomes" id="UP000021053">
    <property type="component" value="Unassembled WGS sequence"/>
</dbReference>
<dbReference type="PROSITE" id="PS50924">
    <property type="entry name" value="MHYT"/>
    <property type="match status" value="1"/>
</dbReference>
<evidence type="ECO:0000259" key="3">
    <source>
        <dbReference type="PROSITE" id="PS50924"/>
    </source>
</evidence>
<dbReference type="PANTHER" id="PTHR35152:SF1">
    <property type="entry name" value="DOMAIN SIGNALLING PROTEIN, PUTATIVE (AFU_ORTHOLOGUE AFUA_5G11310)-RELATED"/>
    <property type="match status" value="1"/>
</dbReference>
<feature type="transmembrane region" description="Helical" evidence="1">
    <location>
        <begin position="213"/>
        <end position="236"/>
    </location>
</feature>
<organism evidence="4 5">
    <name type="scientific">Cryptosporangium arvum DSM 44712</name>
    <dbReference type="NCBI Taxonomy" id="927661"/>
    <lineage>
        <taxon>Bacteria</taxon>
        <taxon>Bacillati</taxon>
        <taxon>Actinomycetota</taxon>
        <taxon>Actinomycetes</taxon>
        <taxon>Cryptosporangiales</taxon>
        <taxon>Cryptosporangiaceae</taxon>
        <taxon>Cryptosporangium</taxon>
    </lineage>
</organism>
<name>A0A010ZQT0_9ACTN</name>
<dbReference type="GO" id="GO:0016020">
    <property type="term" value="C:membrane"/>
    <property type="evidence" value="ECO:0007669"/>
    <property type="project" value="UniProtKB-UniRule"/>
</dbReference>
<evidence type="ECO:0000313" key="4">
    <source>
        <dbReference type="EMBL" id="EXG79567.1"/>
    </source>
</evidence>
<comment type="caution">
    <text evidence="4">The sequence shown here is derived from an EMBL/GenBank/DDBJ whole genome shotgun (WGS) entry which is preliminary data.</text>
</comment>
<keyword evidence="1" id="KW-0812">Transmembrane</keyword>
<feature type="transmembrane region" description="Helical" evidence="1">
    <location>
        <begin position="45"/>
        <end position="69"/>
    </location>
</feature>
<feature type="region of interest" description="Disordered" evidence="2">
    <location>
        <begin position="247"/>
        <end position="396"/>
    </location>
</feature>
<feature type="transmembrane region" description="Helical" evidence="1">
    <location>
        <begin position="12"/>
        <end position="33"/>
    </location>
</feature>
<feature type="compositionally biased region" description="Low complexity" evidence="2">
    <location>
        <begin position="345"/>
        <end position="356"/>
    </location>
</feature>
<feature type="transmembrane region" description="Helical" evidence="1">
    <location>
        <begin position="81"/>
        <end position="103"/>
    </location>
</feature>
<feature type="transmembrane region" description="Helical" evidence="1">
    <location>
        <begin position="147"/>
        <end position="165"/>
    </location>
</feature>
<dbReference type="OrthoDB" id="3763366at2"/>
<keyword evidence="1" id="KW-1133">Transmembrane helix</keyword>
<reference evidence="4 5" key="1">
    <citation type="submission" date="2013-07" db="EMBL/GenBank/DDBJ databases">
        <authorList>
            <consortium name="DOE Joint Genome Institute"/>
            <person name="Eisen J."/>
            <person name="Huntemann M."/>
            <person name="Han J."/>
            <person name="Chen A."/>
            <person name="Kyrpides N."/>
            <person name="Mavromatis K."/>
            <person name="Markowitz V."/>
            <person name="Palaniappan K."/>
            <person name="Ivanova N."/>
            <person name="Schaumberg A."/>
            <person name="Pati A."/>
            <person name="Liolios K."/>
            <person name="Nordberg H.P."/>
            <person name="Cantor M.N."/>
            <person name="Hua S.X."/>
            <person name="Woyke T."/>
        </authorList>
    </citation>
    <scope>NUCLEOTIDE SEQUENCE [LARGE SCALE GENOMIC DNA]</scope>
    <source>
        <strain evidence="4 5">DSM 44712</strain>
    </source>
</reference>
<dbReference type="Pfam" id="PF03707">
    <property type="entry name" value="MHYT"/>
    <property type="match status" value="3"/>
</dbReference>
<evidence type="ECO:0000256" key="1">
    <source>
        <dbReference type="PROSITE-ProRule" id="PRU00244"/>
    </source>
</evidence>
<evidence type="ECO:0000256" key="2">
    <source>
        <dbReference type="SAM" id="MobiDB-lite"/>
    </source>
</evidence>